<protein>
    <submittedName>
        <fullName evidence="2">Uncharacterized protein</fullName>
    </submittedName>
</protein>
<proteinExistence type="predicted"/>
<organism evidence="2 3">
    <name type="scientific">Pleurodeles waltl</name>
    <name type="common">Iberian ribbed newt</name>
    <dbReference type="NCBI Taxonomy" id="8319"/>
    <lineage>
        <taxon>Eukaryota</taxon>
        <taxon>Metazoa</taxon>
        <taxon>Chordata</taxon>
        <taxon>Craniata</taxon>
        <taxon>Vertebrata</taxon>
        <taxon>Euteleostomi</taxon>
        <taxon>Amphibia</taxon>
        <taxon>Batrachia</taxon>
        <taxon>Caudata</taxon>
        <taxon>Salamandroidea</taxon>
        <taxon>Salamandridae</taxon>
        <taxon>Pleurodelinae</taxon>
        <taxon>Pleurodeles</taxon>
    </lineage>
</organism>
<evidence type="ECO:0000313" key="3">
    <source>
        <dbReference type="Proteomes" id="UP001066276"/>
    </source>
</evidence>
<keyword evidence="3" id="KW-1185">Reference proteome</keyword>
<feature type="region of interest" description="Disordered" evidence="1">
    <location>
        <begin position="61"/>
        <end position="143"/>
    </location>
</feature>
<dbReference type="AlphaFoldDB" id="A0AAV7SBS8"/>
<evidence type="ECO:0000313" key="2">
    <source>
        <dbReference type="EMBL" id="KAJ1162404.1"/>
    </source>
</evidence>
<feature type="compositionally biased region" description="Polar residues" evidence="1">
    <location>
        <begin position="117"/>
        <end position="127"/>
    </location>
</feature>
<dbReference type="Proteomes" id="UP001066276">
    <property type="component" value="Chromosome 4_2"/>
</dbReference>
<gene>
    <name evidence="2" type="ORF">NDU88_002872</name>
</gene>
<sequence>MIKANMSQVESDDIRPTVTRRHEDGYVAGIGGNCEEMCTQKTSISGRITGALKGGISRTLRRQNKPALGREQTHGSMRKRANSQEGRQAYWHRGTRHARGGNKGHSQEKTVRGGNSGTLTRGNTHTGTRMGRKHTQVRSQEETGTVGCTLKGITSAFA</sequence>
<reference evidence="2" key="1">
    <citation type="journal article" date="2022" name="bioRxiv">
        <title>Sequencing and chromosome-scale assembly of the giantPleurodeles waltlgenome.</title>
        <authorList>
            <person name="Brown T."/>
            <person name="Elewa A."/>
            <person name="Iarovenko S."/>
            <person name="Subramanian E."/>
            <person name="Araus A.J."/>
            <person name="Petzold A."/>
            <person name="Susuki M."/>
            <person name="Suzuki K.-i.T."/>
            <person name="Hayashi T."/>
            <person name="Toyoda A."/>
            <person name="Oliveira C."/>
            <person name="Osipova E."/>
            <person name="Leigh N.D."/>
            <person name="Simon A."/>
            <person name="Yun M.H."/>
        </authorList>
    </citation>
    <scope>NUCLEOTIDE SEQUENCE</scope>
    <source>
        <strain evidence="2">20211129_DDA</strain>
        <tissue evidence="2">Liver</tissue>
    </source>
</reference>
<evidence type="ECO:0000256" key="1">
    <source>
        <dbReference type="SAM" id="MobiDB-lite"/>
    </source>
</evidence>
<dbReference type="EMBL" id="JANPWB010000008">
    <property type="protein sequence ID" value="KAJ1162404.1"/>
    <property type="molecule type" value="Genomic_DNA"/>
</dbReference>
<accession>A0AAV7SBS8</accession>
<feature type="compositionally biased region" description="Basic residues" evidence="1">
    <location>
        <begin position="93"/>
        <end position="102"/>
    </location>
</feature>
<name>A0AAV7SBS8_PLEWA</name>
<comment type="caution">
    <text evidence="2">The sequence shown here is derived from an EMBL/GenBank/DDBJ whole genome shotgun (WGS) entry which is preliminary data.</text>
</comment>